<evidence type="ECO:0008006" key="3">
    <source>
        <dbReference type="Google" id="ProtNLM"/>
    </source>
</evidence>
<dbReference type="OrthoDB" id="2429551at2759"/>
<accession>A0A0L8G7F8</accession>
<organism evidence="2">
    <name type="scientific">Octopus bimaculoides</name>
    <name type="common">California two-spotted octopus</name>
    <dbReference type="NCBI Taxonomy" id="37653"/>
    <lineage>
        <taxon>Eukaryota</taxon>
        <taxon>Metazoa</taxon>
        <taxon>Spiralia</taxon>
        <taxon>Lophotrochozoa</taxon>
        <taxon>Mollusca</taxon>
        <taxon>Cephalopoda</taxon>
        <taxon>Coleoidea</taxon>
        <taxon>Octopodiformes</taxon>
        <taxon>Octopoda</taxon>
        <taxon>Incirrata</taxon>
        <taxon>Octopodidae</taxon>
        <taxon>Octopus</taxon>
    </lineage>
</organism>
<comment type="similarity">
    <text evidence="1">Belongs to the cystatin family.</text>
</comment>
<dbReference type="KEGG" id="obi:106878861"/>
<name>A0A0L8G7F8_OCTBM</name>
<protein>
    <recommendedName>
        <fullName evidence="3">Cystatin domain-containing protein</fullName>
    </recommendedName>
</protein>
<dbReference type="InterPro" id="IPR001713">
    <property type="entry name" value="Prot_inh_stefin"/>
</dbReference>
<dbReference type="PRINTS" id="PR00295">
    <property type="entry name" value="STEFINA"/>
</dbReference>
<reference evidence="2" key="1">
    <citation type="submission" date="2015-07" db="EMBL/GenBank/DDBJ databases">
        <title>MeaNS - Measles Nucleotide Surveillance Program.</title>
        <authorList>
            <person name="Tran T."/>
            <person name="Druce J."/>
        </authorList>
    </citation>
    <scope>NUCLEOTIDE SEQUENCE</scope>
    <source>
        <strain evidence="2">UCB-OBI-ISO-001</strain>
        <tissue evidence="2">Gonad</tissue>
    </source>
</reference>
<dbReference type="AlphaFoldDB" id="A0A0L8G7F8"/>
<proteinExistence type="inferred from homology"/>
<evidence type="ECO:0000256" key="1">
    <source>
        <dbReference type="ARBA" id="ARBA00009403"/>
    </source>
</evidence>
<sequence>MANIIIPGLPFWTAPEPATDEVQQICNDKKQEIENILGRNSETFVALLHRREIMCGSTNYVVKILIGSKECVHAMLSRMEIEFKTDFTVRAVKADMTRADDLNPFSDGKLCK</sequence>
<dbReference type="EMBL" id="KQ423628">
    <property type="protein sequence ID" value="KOF72525.1"/>
    <property type="molecule type" value="Genomic_DNA"/>
</dbReference>
<evidence type="ECO:0000313" key="2">
    <source>
        <dbReference type="EMBL" id="KOF72525.1"/>
    </source>
</evidence>
<dbReference type="Gene3D" id="3.10.450.10">
    <property type="match status" value="1"/>
</dbReference>
<gene>
    <name evidence="2" type="ORF">OCBIM_22039348mg</name>
</gene>
<dbReference type="GO" id="GO:0004866">
    <property type="term" value="F:endopeptidase inhibitor activity"/>
    <property type="evidence" value="ECO:0007669"/>
    <property type="project" value="InterPro"/>
</dbReference>